<protein>
    <recommendedName>
        <fullName evidence="6">Ankyrin repeat-containing protein</fullName>
    </recommendedName>
</protein>
<feature type="repeat" description="ANK" evidence="3">
    <location>
        <begin position="43"/>
        <end position="75"/>
    </location>
</feature>
<dbReference type="AlphaFoldDB" id="A0A8J4PUQ1"/>
<dbReference type="Proteomes" id="UP000695562">
    <property type="component" value="Unassembled WGS sequence"/>
</dbReference>
<dbReference type="PRINTS" id="PR01415">
    <property type="entry name" value="ANKYRIN"/>
</dbReference>
<feature type="repeat" description="ANK" evidence="3">
    <location>
        <begin position="241"/>
        <end position="264"/>
    </location>
</feature>
<dbReference type="InterPro" id="IPR051165">
    <property type="entry name" value="Multifunctional_ANK_Repeat"/>
</dbReference>
<dbReference type="PANTHER" id="PTHR24123:SF33">
    <property type="entry name" value="PROTEIN HOS4"/>
    <property type="match status" value="1"/>
</dbReference>
<name>A0A8J4PUQ1_9MYCE</name>
<reference evidence="4" key="1">
    <citation type="submission" date="2020-01" db="EMBL/GenBank/DDBJ databases">
        <title>Development of genomics and gene disruption for Polysphondylium violaceum indicates a role for the polyketide synthase stlB in stalk morphogenesis.</title>
        <authorList>
            <person name="Narita B."/>
            <person name="Kawabe Y."/>
            <person name="Kin K."/>
            <person name="Saito T."/>
            <person name="Gibbs R."/>
            <person name="Kuspa A."/>
            <person name="Muzny D."/>
            <person name="Queller D."/>
            <person name="Richards S."/>
            <person name="Strassman J."/>
            <person name="Sucgang R."/>
            <person name="Worley K."/>
            <person name="Schaap P."/>
        </authorList>
    </citation>
    <scope>NUCLEOTIDE SEQUENCE</scope>
    <source>
        <strain evidence="4">QSvi11</strain>
    </source>
</reference>
<dbReference type="PROSITE" id="PS50297">
    <property type="entry name" value="ANK_REP_REGION"/>
    <property type="match status" value="6"/>
</dbReference>
<dbReference type="SMART" id="SM00248">
    <property type="entry name" value="ANK"/>
    <property type="match status" value="10"/>
</dbReference>
<sequence>MSFSSHNSKLLYEKCKTNQTKQALDILNDLDNQRININEKFDSGCTAVFMAAYNGNLELVKALVAKGADVNIAESNEVTPFTVACVNGKISVVEYILENFSATLDPNTIVTGLAGACQYGYPQVIKRLLDRGVDVNMFLDEEGATCLYLACETAQEIVIALLLNNGANPNLPRGKYYPLHLASQAGNLKIMENLLKHDADPDVQIPDGATSLLIAAQNGRISSVDLLYKYNANPNIQMKTDGSTPLYVAAARHHKNTVKALLENPKLDITLALNDGTNILHLLCQFGHLDIIQDMFEKFPNDISKIINVKRKDGTSPLHLAARHGQAEICSLLLSNGANINDTCDGDTALSVATRYGRADTIKVLQDALNNSNNK</sequence>
<dbReference type="PROSITE" id="PS50088">
    <property type="entry name" value="ANK_REPEAT"/>
    <property type="match status" value="6"/>
</dbReference>
<dbReference type="SUPFAM" id="SSF48403">
    <property type="entry name" value="Ankyrin repeat"/>
    <property type="match status" value="1"/>
</dbReference>
<comment type="caution">
    <text evidence="4">The sequence shown here is derived from an EMBL/GenBank/DDBJ whole genome shotgun (WGS) entry which is preliminary data.</text>
</comment>
<evidence type="ECO:0000256" key="2">
    <source>
        <dbReference type="ARBA" id="ARBA00023043"/>
    </source>
</evidence>
<dbReference type="Gene3D" id="1.25.40.20">
    <property type="entry name" value="Ankyrin repeat-containing domain"/>
    <property type="match status" value="3"/>
</dbReference>
<accession>A0A8J4PUQ1</accession>
<organism evidence="4 5">
    <name type="scientific">Polysphondylium violaceum</name>
    <dbReference type="NCBI Taxonomy" id="133409"/>
    <lineage>
        <taxon>Eukaryota</taxon>
        <taxon>Amoebozoa</taxon>
        <taxon>Evosea</taxon>
        <taxon>Eumycetozoa</taxon>
        <taxon>Dictyostelia</taxon>
        <taxon>Dictyosteliales</taxon>
        <taxon>Dictyosteliaceae</taxon>
        <taxon>Polysphondylium</taxon>
    </lineage>
</organism>
<feature type="repeat" description="ANK" evidence="3">
    <location>
        <begin position="142"/>
        <end position="174"/>
    </location>
</feature>
<evidence type="ECO:0000256" key="3">
    <source>
        <dbReference type="PROSITE-ProRule" id="PRU00023"/>
    </source>
</evidence>
<evidence type="ECO:0000313" key="4">
    <source>
        <dbReference type="EMBL" id="KAF2073915.1"/>
    </source>
</evidence>
<evidence type="ECO:0000256" key="1">
    <source>
        <dbReference type="ARBA" id="ARBA00022737"/>
    </source>
</evidence>
<dbReference type="PANTHER" id="PTHR24123">
    <property type="entry name" value="ANKYRIN REPEAT-CONTAINING"/>
    <property type="match status" value="1"/>
</dbReference>
<proteinExistence type="predicted"/>
<dbReference type="Pfam" id="PF12796">
    <property type="entry name" value="Ank_2"/>
    <property type="match status" value="4"/>
</dbReference>
<feature type="repeat" description="ANK" evidence="3">
    <location>
        <begin position="313"/>
        <end position="345"/>
    </location>
</feature>
<gene>
    <name evidence="4" type="ORF">CYY_004769</name>
</gene>
<feature type="repeat" description="ANK" evidence="3">
    <location>
        <begin position="207"/>
        <end position="239"/>
    </location>
</feature>
<dbReference type="EMBL" id="AJWJ01000175">
    <property type="protein sequence ID" value="KAF2073915.1"/>
    <property type="molecule type" value="Genomic_DNA"/>
</dbReference>
<dbReference type="InterPro" id="IPR002110">
    <property type="entry name" value="Ankyrin_rpt"/>
</dbReference>
<keyword evidence="5" id="KW-1185">Reference proteome</keyword>
<dbReference type="InterPro" id="IPR036770">
    <property type="entry name" value="Ankyrin_rpt-contain_sf"/>
</dbReference>
<keyword evidence="1" id="KW-0677">Repeat</keyword>
<evidence type="ECO:0000313" key="5">
    <source>
        <dbReference type="Proteomes" id="UP000695562"/>
    </source>
</evidence>
<keyword evidence="2 3" id="KW-0040">ANK repeat</keyword>
<dbReference type="OrthoDB" id="17154at2759"/>
<evidence type="ECO:0008006" key="6">
    <source>
        <dbReference type="Google" id="ProtNLM"/>
    </source>
</evidence>
<feature type="repeat" description="ANK" evidence="3">
    <location>
        <begin position="174"/>
        <end position="206"/>
    </location>
</feature>